<dbReference type="AlphaFoldDB" id="B9TK82"/>
<dbReference type="EMBL" id="EQ984880">
    <property type="protein sequence ID" value="EEF23732.1"/>
    <property type="molecule type" value="Genomic_DNA"/>
</dbReference>
<name>B9TK82_RICCO</name>
<keyword evidence="2" id="KW-1185">Reference proteome</keyword>
<organism evidence="1 2">
    <name type="scientific">Ricinus communis</name>
    <name type="common">Castor bean</name>
    <dbReference type="NCBI Taxonomy" id="3988"/>
    <lineage>
        <taxon>Eukaryota</taxon>
        <taxon>Viridiplantae</taxon>
        <taxon>Streptophyta</taxon>
        <taxon>Embryophyta</taxon>
        <taxon>Tracheophyta</taxon>
        <taxon>Spermatophyta</taxon>
        <taxon>Magnoliopsida</taxon>
        <taxon>eudicotyledons</taxon>
        <taxon>Gunneridae</taxon>
        <taxon>Pentapetalae</taxon>
        <taxon>rosids</taxon>
        <taxon>fabids</taxon>
        <taxon>Malpighiales</taxon>
        <taxon>Euphorbiaceae</taxon>
        <taxon>Acalyphoideae</taxon>
        <taxon>Acalypheae</taxon>
        <taxon>Ricinus</taxon>
    </lineage>
</organism>
<gene>
    <name evidence="1" type="ORF">RCOM_1889740</name>
</gene>
<accession>B9TK82</accession>
<evidence type="ECO:0000313" key="2">
    <source>
        <dbReference type="Proteomes" id="UP000008311"/>
    </source>
</evidence>
<reference evidence="2" key="1">
    <citation type="journal article" date="2010" name="Nat. Biotechnol.">
        <title>Draft genome sequence of the oilseed species Ricinus communis.</title>
        <authorList>
            <person name="Chan A.P."/>
            <person name="Crabtree J."/>
            <person name="Zhao Q."/>
            <person name="Lorenzi H."/>
            <person name="Orvis J."/>
            <person name="Puiu D."/>
            <person name="Melake-Berhan A."/>
            <person name="Jones K.M."/>
            <person name="Redman J."/>
            <person name="Chen G."/>
            <person name="Cahoon E.B."/>
            <person name="Gedil M."/>
            <person name="Stanke M."/>
            <person name="Haas B.J."/>
            <person name="Wortman J.R."/>
            <person name="Fraser-Liggett C.M."/>
            <person name="Ravel J."/>
            <person name="Rabinowicz P.D."/>
        </authorList>
    </citation>
    <scope>NUCLEOTIDE SEQUENCE [LARGE SCALE GENOMIC DNA]</scope>
    <source>
        <strain evidence="2">cv. Hale</strain>
    </source>
</reference>
<proteinExistence type="predicted"/>
<dbReference type="Proteomes" id="UP000008311">
    <property type="component" value="Unassembled WGS sequence"/>
</dbReference>
<sequence>MVTQITIGQLAAEHAAVVADEGFVAQQGVWILFLGAGRRDHHQRLIHQRQPFAGLGHGELRLHHHRRIQLAGGDLAAQFDRGAGLDEYAGMRVAAIEAFQQRRQHAGHGRDKHAQPQFTELGRVVARQRLHVARRAQQGMRAFQHFEAACRRSDRAAGTLDQRRAQVFLQRTHARGYRGGGQVEPACGLGQRAALHHCNETLAACARAPGARPYRVALWRRDPTMGCGMVEFALESRAKP</sequence>
<protein>
    <submittedName>
        <fullName evidence="1">Uncharacterized protein</fullName>
    </submittedName>
</protein>
<dbReference type="InParanoid" id="B9TK82"/>
<evidence type="ECO:0000313" key="1">
    <source>
        <dbReference type="EMBL" id="EEF23732.1"/>
    </source>
</evidence>